<name>A0A808FDM5_XANCI</name>
<reference evidence="1" key="1">
    <citation type="journal article" date="2017" name="BMC Genomics">
        <title>Xanthomonas adaptation to common bean is associated with horizontal transfers of genes encoding TAL effectors.</title>
        <authorList>
            <person name="Ruh M."/>
            <person name="Briand M."/>
            <person name="Bonneau S."/>
            <person name="Jacques M.A."/>
            <person name="Chen N.W.G."/>
        </authorList>
    </citation>
    <scope>NUCLEOTIDE SEQUENCE [LARGE SCALE GENOMIC DNA]</scope>
    <source>
        <strain evidence="1">CFBP6167</strain>
    </source>
</reference>
<proteinExistence type="predicted"/>
<organism evidence="1">
    <name type="scientific">Xanthomonas citri pv. phaseoli var. fuscans</name>
    <dbReference type="NCBI Taxonomy" id="473423"/>
    <lineage>
        <taxon>Bacteria</taxon>
        <taxon>Pseudomonadati</taxon>
        <taxon>Pseudomonadota</taxon>
        <taxon>Gammaproteobacteria</taxon>
        <taxon>Lysobacterales</taxon>
        <taxon>Lysobacteraceae</taxon>
        <taxon>Xanthomonas</taxon>
    </lineage>
</organism>
<dbReference type="EMBL" id="CP021018">
    <property type="protein sequence ID" value="ATS87905.1"/>
    <property type="molecule type" value="Genomic_DNA"/>
</dbReference>
<dbReference type="AlphaFoldDB" id="A0A808FDM5"/>
<accession>A0A808FDM5</accession>
<evidence type="ECO:0000313" key="1">
    <source>
        <dbReference type="EMBL" id="ATS87905.1"/>
    </source>
</evidence>
<gene>
    <name evidence="1" type="ORF">XcfCFBP6167P_05780</name>
</gene>
<protein>
    <submittedName>
        <fullName evidence="1">4-oxalomesaconate hydratase</fullName>
    </submittedName>
</protein>
<sequence length="57" mass="5971">MPFEEAIATQCVAIRAHLHIGTTTSTAACSVRAPGQPTLRTGNRWRAASAATHTPSP</sequence>